<accession>A0ABW5NBP7</accession>
<keyword evidence="3" id="KW-1185">Reference proteome</keyword>
<dbReference type="Proteomes" id="UP001597459">
    <property type="component" value="Unassembled WGS sequence"/>
</dbReference>
<gene>
    <name evidence="2" type="ORF">ACFSTE_15810</name>
</gene>
<evidence type="ECO:0000313" key="3">
    <source>
        <dbReference type="Proteomes" id="UP001597459"/>
    </source>
</evidence>
<name>A0ABW5NBP7_9FLAO</name>
<dbReference type="RefSeq" id="WP_378298269.1">
    <property type="nucleotide sequence ID" value="NZ_JBHULX010000033.1"/>
</dbReference>
<comment type="caution">
    <text evidence="2">The sequence shown here is derived from an EMBL/GenBank/DDBJ whole genome shotgun (WGS) entry which is preliminary data.</text>
</comment>
<organism evidence="2 3">
    <name type="scientific">Aquimarina hainanensis</name>
    <dbReference type="NCBI Taxonomy" id="1578017"/>
    <lineage>
        <taxon>Bacteria</taxon>
        <taxon>Pseudomonadati</taxon>
        <taxon>Bacteroidota</taxon>
        <taxon>Flavobacteriia</taxon>
        <taxon>Flavobacteriales</taxon>
        <taxon>Flavobacteriaceae</taxon>
        <taxon>Aquimarina</taxon>
    </lineage>
</organism>
<feature type="region of interest" description="Disordered" evidence="1">
    <location>
        <begin position="183"/>
        <end position="212"/>
    </location>
</feature>
<proteinExistence type="predicted"/>
<feature type="region of interest" description="Disordered" evidence="1">
    <location>
        <begin position="62"/>
        <end position="100"/>
    </location>
</feature>
<feature type="compositionally biased region" description="Acidic residues" evidence="1">
    <location>
        <begin position="203"/>
        <end position="212"/>
    </location>
</feature>
<reference evidence="3" key="1">
    <citation type="journal article" date="2019" name="Int. J. Syst. Evol. Microbiol.">
        <title>The Global Catalogue of Microorganisms (GCM) 10K type strain sequencing project: providing services to taxonomists for standard genome sequencing and annotation.</title>
        <authorList>
            <consortium name="The Broad Institute Genomics Platform"/>
            <consortium name="The Broad Institute Genome Sequencing Center for Infectious Disease"/>
            <person name="Wu L."/>
            <person name="Ma J."/>
        </authorList>
    </citation>
    <scope>NUCLEOTIDE SEQUENCE [LARGE SCALE GENOMIC DNA]</scope>
    <source>
        <strain evidence="3">KCTC 42423</strain>
    </source>
</reference>
<evidence type="ECO:0000256" key="1">
    <source>
        <dbReference type="SAM" id="MobiDB-lite"/>
    </source>
</evidence>
<sequence length="212" mass="23988">MAVEATRIKERLKELFPKANLSTKRLDAIAERLKNKPDDNATDEQVDEIIKTANDFHSFEEIARDDDKMRTLEAKSKGETKPTPDPIPEPRKEESSNKPEWLDEILESNRKLAEKIEVLEKGKATEDKKVLAKKAFDDSEVFKALAPGLKERYLNRFNLDSDISFEDQVKDFEQEYTDLVQGYADSRDISGAPPVGSSNQEATDAEVNDIVG</sequence>
<evidence type="ECO:0000313" key="2">
    <source>
        <dbReference type="EMBL" id="MFD2592304.1"/>
    </source>
</evidence>
<dbReference type="EMBL" id="JBHULX010000033">
    <property type="protein sequence ID" value="MFD2592304.1"/>
    <property type="molecule type" value="Genomic_DNA"/>
</dbReference>
<protein>
    <submittedName>
        <fullName evidence="2">Uncharacterized protein</fullName>
    </submittedName>
</protein>